<dbReference type="Pfam" id="PF01325">
    <property type="entry name" value="Fe_dep_repress"/>
    <property type="match status" value="1"/>
</dbReference>
<keyword evidence="10" id="KW-0804">Transcription</keyword>
<comment type="subunit">
    <text evidence="3">Homodimer.</text>
</comment>
<comment type="subcellular location">
    <subcellularLocation>
        <location evidence="1">Cytoplasm</location>
    </subcellularLocation>
</comment>
<evidence type="ECO:0000256" key="7">
    <source>
        <dbReference type="ARBA" id="ARBA00023015"/>
    </source>
</evidence>
<keyword evidence="6" id="KW-0678">Repressor</keyword>
<dbReference type="PROSITE" id="PS50944">
    <property type="entry name" value="HTH_DTXR"/>
    <property type="match status" value="1"/>
</dbReference>
<protein>
    <recommendedName>
        <fullName evidence="4">Transcriptional regulator MntR</fullName>
    </recommendedName>
    <alternativeName>
        <fullName evidence="13">Manganese transport regulator</fullName>
    </alternativeName>
</protein>
<dbReference type="Gene3D" id="1.10.10.10">
    <property type="entry name" value="Winged helix-like DNA-binding domain superfamily/Winged helix DNA-binding domain"/>
    <property type="match status" value="1"/>
</dbReference>
<name>L9UC85_9GAMM</name>
<evidence type="ECO:0000256" key="8">
    <source>
        <dbReference type="ARBA" id="ARBA00023125"/>
    </source>
</evidence>
<dbReference type="SMART" id="SM00529">
    <property type="entry name" value="HTH_DTXR"/>
    <property type="match status" value="1"/>
</dbReference>
<organism evidence="15 16">
    <name type="scientific">Vreelandella titanicae BH1</name>
    <dbReference type="NCBI Taxonomy" id="1204738"/>
    <lineage>
        <taxon>Bacteria</taxon>
        <taxon>Pseudomonadati</taxon>
        <taxon>Pseudomonadota</taxon>
        <taxon>Gammaproteobacteria</taxon>
        <taxon>Oceanospirillales</taxon>
        <taxon>Halomonadaceae</taxon>
        <taxon>Vreelandella</taxon>
    </lineage>
</organism>
<dbReference type="Proteomes" id="UP000011651">
    <property type="component" value="Unassembled WGS sequence"/>
</dbReference>
<evidence type="ECO:0000256" key="6">
    <source>
        <dbReference type="ARBA" id="ARBA00022491"/>
    </source>
</evidence>
<keyword evidence="8" id="KW-0238">DNA-binding</keyword>
<evidence type="ECO:0000256" key="11">
    <source>
        <dbReference type="ARBA" id="ARBA00023211"/>
    </source>
</evidence>
<evidence type="ECO:0000313" key="16">
    <source>
        <dbReference type="Proteomes" id="UP000011651"/>
    </source>
</evidence>
<keyword evidence="5" id="KW-0963">Cytoplasm</keyword>
<dbReference type="InterPro" id="IPR036388">
    <property type="entry name" value="WH-like_DNA-bd_sf"/>
</dbReference>
<evidence type="ECO:0000256" key="1">
    <source>
        <dbReference type="ARBA" id="ARBA00004496"/>
    </source>
</evidence>
<dbReference type="GO" id="GO:0046914">
    <property type="term" value="F:transition metal ion binding"/>
    <property type="evidence" value="ECO:0007669"/>
    <property type="project" value="InterPro"/>
</dbReference>
<evidence type="ECO:0000256" key="2">
    <source>
        <dbReference type="ARBA" id="ARBA00007871"/>
    </source>
</evidence>
<evidence type="ECO:0000313" key="15">
    <source>
        <dbReference type="EMBL" id="ELY22251.1"/>
    </source>
</evidence>
<dbReference type="InterPro" id="IPR050536">
    <property type="entry name" value="DtxR_MntR_Metal-Reg"/>
</dbReference>
<comment type="caution">
    <text evidence="15">The sequence shown here is derived from an EMBL/GenBank/DDBJ whole genome shotgun (WGS) entry which is preliminary data.</text>
</comment>
<dbReference type="EMBL" id="AOPO01000002">
    <property type="protein sequence ID" value="ELY22251.1"/>
    <property type="molecule type" value="Genomic_DNA"/>
</dbReference>
<proteinExistence type="inferred from homology"/>
<comment type="function">
    <text evidence="12">In the presence of manganese, represses expression of mntH and mntS. Up-regulates expression of mntP.</text>
</comment>
<evidence type="ECO:0000256" key="13">
    <source>
        <dbReference type="ARBA" id="ARBA00032593"/>
    </source>
</evidence>
<dbReference type="PANTHER" id="PTHR33238:SF11">
    <property type="entry name" value="TRANSCRIPTIONAL REGULATOR MNTR"/>
    <property type="match status" value="1"/>
</dbReference>
<keyword evidence="9" id="KW-0010">Activator</keyword>
<dbReference type="PATRIC" id="fig|1204738.3.peg.1217"/>
<reference evidence="15 16" key="1">
    <citation type="journal article" date="2013" name="Genome Announc.">
        <title>Draft Genome of the Marine Gammaproteobacterium Halomonas titanicae.</title>
        <authorList>
            <person name="Sanchez-Porro C."/>
            <person name="de la Haba R.R."/>
            <person name="Cruz-Hernandez N."/>
            <person name="Gonzalez J.M."/>
            <person name="Reyes-Guirao C."/>
            <person name="Navarro-Sampedro L."/>
            <person name="Carballo M."/>
            <person name="Ventosa A."/>
        </authorList>
    </citation>
    <scope>NUCLEOTIDE SEQUENCE [LARGE SCALE GENOMIC DNA]</scope>
    <source>
        <strain evidence="15 16">BH1</strain>
    </source>
</reference>
<dbReference type="NCBIfam" id="NF008273">
    <property type="entry name" value="PRK11050.1"/>
    <property type="match status" value="1"/>
</dbReference>
<evidence type="ECO:0000256" key="12">
    <source>
        <dbReference type="ARBA" id="ARBA00025185"/>
    </source>
</evidence>
<dbReference type="GO" id="GO:0005737">
    <property type="term" value="C:cytoplasm"/>
    <property type="evidence" value="ECO:0007669"/>
    <property type="project" value="UniProtKB-SubCell"/>
</dbReference>
<keyword evidence="11" id="KW-0464">Manganese</keyword>
<evidence type="ECO:0000256" key="10">
    <source>
        <dbReference type="ARBA" id="ARBA00023163"/>
    </source>
</evidence>
<dbReference type="GO" id="GO:0046983">
    <property type="term" value="F:protein dimerization activity"/>
    <property type="evidence" value="ECO:0007669"/>
    <property type="project" value="InterPro"/>
</dbReference>
<dbReference type="InterPro" id="IPR001367">
    <property type="entry name" value="Fe_dep_repressor"/>
</dbReference>
<dbReference type="PANTHER" id="PTHR33238">
    <property type="entry name" value="IRON (METAL) DEPENDENT REPRESSOR, DTXR FAMILY"/>
    <property type="match status" value="1"/>
</dbReference>
<evidence type="ECO:0000256" key="3">
    <source>
        <dbReference type="ARBA" id="ARBA00011738"/>
    </source>
</evidence>
<accession>L9UC85</accession>
<dbReference type="SUPFAM" id="SSF46785">
    <property type="entry name" value="Winged helix' DNA-binding domain"/>
    <property type="match status" value="1"/>
</dbReference>
<dbReference type="InterPro" id="IPR022689">
    <property type="entry name" value="Iron_dep_repressor"/>
</dbReference>
<dbReference type="GO" id="GO:0003677">
    <property type="term" value="F:DNA binding"/>
    <property type="evidence" value="ECO:0007669"/>
    <property type="project" value="UniProtKB-KW"/>
</dbReference>
<evidence type="ECO:0000256" key="9">
    <source>
        <dbReference type="ARBA" id="ARBA00023159"/>
    </source>
</evidence>
<dbReference type="InterPro" id="IPR036421">
    <property type="entry name" value="Fe_dep_repressor_sf"/>
</dbReference>
<keyword evidence="7" id="KW-0805">Transcription regulation</keyword>
<gene>
    <name evidence="15" type="ORF">HALTITAN_0821</name>
</gene>
<evidence type="ECO:0000256" key="5">
    <source>
        <dbReference type="ARBA" id="ARBA00022490"/>
    </source>
</evidence>
<dbReference type="AlphaFoldDB" id="L9UC85"/>
<feature type="domain" description="HTH dtxR-type" evidence="14">
    <location>
        <begin position="63"/>
        <end position="123"/>
    </location>
</feature>
<comment type="similarity">
    <text evidence="2">Belongs to the DtxR/MntR family.</text>
</comment>
<dbReference type="InterPro" id="IPR022687">
    <property type="entry name" value="HTH_DTXR"/>
</dbReference>
<dbReference type="InterPro" id="IPR036390">
    <property type="entry name" value="WH_DNA-bd_sf"/>
</dbReference>
<evidence type="ECO:0000259" key="14">
    <source>
        <dbReference type="PROSITE" id="PS50944"/>
    </source>
</evidence>
<evidence type="ECO:0000256" key="4">
    <source>
        <dbReference type="ARBA" id="ARBA00022386"/>
    </source>
</evidence>
<sequence>MHKNTLLSQRLSNDCSHCFRYNLPMTDSNPNASLTAPSIPGDALPPVEQHAQQYATVRNAHETELIEDYVELIGDLLAHRGEARAADIASRMAVSQATVSKMIRRLNELELVTSKPYRSLFLTEAGQKMAETSRARHDIVLHFLRALGVRDATARIDAEGMEHHVSDETLAIMQRFTEQQQNS</sequence>
<dbReference type="Gene3D" id="1.10.60.10">
    <property type="entry name" value="Iron dependent repressor, metal binding and dimerisation domain"/>
    <property type="match status" value="1"/>
</dbReference>
<dbReference type="GO" id="GO:0003700">
    <property type="term" value="F:DNA-binding transcription factor activity"/>
    <property type="evidence" value="ECO:0007669"/>
    <property type="project" value="InterPro"/>
</dbReference>
<dbReference type="Pfam" id="PF02742">
    <property type="entry name" value="Fe_dep_repr_C"/>
    <property type="match status" value="1"/>
</dbReference>